<keyword evidence="2" id="KW-1185">Reference proteome</keyword>
<protein>
    <submittedName>
        <fullName evidence="1">Uncharacterized protein</fullName>
    </submittedName>
</protein>
<gene>
    <name evidence="1" type="ORF">HGM15179_009948</name>
</gene>
<proteinExistence type="predicted"/>
<organism evidence="1 2">
    <name type="scientific">Zosterops borbonicus</name>
    <dbReference type="NCBI Taxonomy" id="364589"/>
    <lineage>
        <taxon>Eukaryota</taxon>
        <taxon>Metazoa</taxon>
        <taxon>Chordata</taxon>
        <taxon>Craniata</taxon>
        <taxon>Vertebrata</taxon>
        <taxon>Euteleostomi</taxon>
        <taxon>Archelosauria</taxon>
        <taxon>Archosauria</taxon>
        <taxon>Dinosauria</taxon>
        <taxon>Saurischia</taxon>
        <taxon>Theropoda</taxon>
        <taxon>Coelurosauria</taxon>
        <taxon>Aves</taxon>
        <taxon>Neognathae</taxon>
        <taxon>Neoaves</taxon>
        <taxon>Telluraves</taxon>
        <taxon>Australaves</taxon>
        <taxon>Passeriformes</taxon>
        <taxon>Sylvioidea</taxon>
        <taxon>Zosteropidae</taxon>
        <taxon>Zosterops</taxon>
    </lineage>
</organism>
<sequence>MCSLDNDICWKLKLSKEWALASPFFTTGDEDIRQVWELCHLYGMRPKLPSSLLSQNRKPPTHKGFSFELLTITAHWKQQPKVFTVLLVL</sequence>
<reference evidence="1" key="1">
    <citation type="submission" date="2019-04" db="EMBL/GenBank/DDBJ databases">
        <title>Genome assembly of Zosterops borbonicus 15179.</title>
        <authorList>
            <person name="Leroy T."/>
            <person name="Anselmetti Y."/>
            <person name="Tilak M.-K."/>
            <person name="Nabholz B."/>
        </authorList>
    </citation>
    <scope>NUCLEOTIDE SEQUENCE</scope>
    <source>
        <strain evidence="1">HGM_15179</strain>
        <tissue evidence="1">Muscle</tissue>
    </source>
</reference>
<accession>A0A8K1GFI1</accession>
<name>A0A8K1GFI1_9PASS</name>
<comment type="caution">
    <text evidence="1">The sequence shown here is derived from an EMBL/GenBank/DDBJ whole genome shotgun (WGS) entry which is preliminary data.</text>
</comment>
<evidence type="ECO:0000313" key="1">
    <source>
        <dbReference type="EMBL" id="TRZ17153.1"/>
    </source>
</evidence>
<dbReference type="Proteomes" id="UP000796761">
    <property type="component" value="Unassembled WGS sequence"/>
</dbReference>
<dbReference type="AlphaFoldDB" id="A0A8K1GFI1"/>
<evidence type="ECO:0000313" key="2">
    <source>
        <dbReference type="Proteomes" id="UP000796761"/>
    </source>
</evidence>
<dbReference type="EMBL" id="SWJQ01000283">
    <property type="protein sequence ID" value="TRZ17153.1"/>
    <property type="molecule type" value="Genomic_DNA"/>
</dbReference>